<keyword evidence="2" id="KW-1185">Reference proteome</keyword>
<name>A0ABU1XUL5_9GAMM</name>
<evidence type="ECO:0000313" key="2">
    <source>
        <dbReference type="Proteomes" id="UP001256588"/>
    </source>
</evidence>
<sequence>MEFLLARALVLDLLRNPSTAEFRHERTLQGGEIVCMEVNSEDGFGGDVGFAQAVVILRPDKAPVVWVDNARQHIARAACETA</sequence>
<gene>
    <name evidence="1" type="ORF">J2W68_001165</name>
</gene>
<proteinExistence type="predicted"/>
<evidence type="ECO:0000313" key="1">
    <source>
        <dbReference type="EMBL" id="MDR7192451.1"/>
    </source>
</evidence>
<reference evidence="1 2" key="1">
    <citation type="submission" date="2023-07" db="EMBL/GenBank/DDBJ databases">
        <title>Sorghum-associated microbial communities from plants grown in Nebraska, USA.</title>
        <authorList>
            <person name="Schachtman D."/>
        </authorList>
    </citation>
    <scope>NUCLEOTIDE SEQUENCE [LARGE SCALE GENOMIC DNA]</scope>
    <source>
        <strain evidence="1 2">4099</strain>
    </source>
</reference>
<dbReference type="RefSeq" id="WP_310233550.1">
    <property type="nucleotide sequence ID" value="NZ_JAVDWO010000004.1"/>
</dbReference>
<dbReference type="EMBL" id="JAVDWO010000004">
    <property type="protein sequence ID" value="MDR7192451.1"/>
    <property type="molecule type" value="Genomic_DNA"/>
</dbReference>
<protein>
    <submittedName>
        <fullName evidence="1">Uncharacterized protein</fullName>
    </submittedName>
</protein>
<organism evidence="1 2">
    <name type="scientific">Luteimonas terrae</name>
    <dbReference type="NCBI Taxonomy" id="1530191"/>
    <lineage>
        <taxon>Bacteria</taxon>
        <taxon>Pseudomonadati</taxon>
        <taxon>Pseudomonadota</taxon>
        <taxon>Gammaproteobacteria</taxon>
        <taxon>Lysobacterales</taxon>
        <taxon>Lysobacteraceae</taxon>
        <taxon>Luteimonas</taxon>
    </lineage>
</organism>
<comment type="caution">
    <text evidence="1">The sequence shown here is derived from an EMBL/GenBank/DDBJ whole genome shotgun (WGS) entry which is preliminary data.</text>
</comment>
<accession>A0ABU1XUL5</accession>
<dbReference type="Proteomes" id="UP001256588">
    <property type="component" value="Unassembled WGS sequence"/>
</dbReference>